<feature type="region of interest" description="Disordered" evidence="1">
    <location>
        <begin position="22"/>
        <end position="83"/>
    </location>
</feature>
<evidence type="ECO:0000313" key="2">
    <source>
        <dbReference type="EMBL" id="KAJ1129570.1"/>
    </source>
</evidence>
<protein>
    <submittedName>
        <fullName evidence="2">Uncharacterized protein</fullName>
    </submittedName>
</protein>
<sequence length="83" mass="9089">MDRGPSVRRTGVNQIPKRIALLLEGSSDERSDENREGKESDGAARDLLDTHDQQMGELIHTSEGSLQNGEISDGPKVMAGWLE</sequence>
<dbReference type="Proteomes" id="UP001066276">
    <property type="component" value="Chromosome 7"/>
</dbReference>
<evidence type="ECO:0000313" key="3">
    <source>
        <dbReference type="Proteomes" id="UP001066276"/>
    </source>
</evidence>
<evidence type="ECO:0000256" key="1">
    <source>
        <dbReference type="SAM" id="MobiDB-lite"/>
    </source>
</evidence>
<organism evidence="2 3">
    <name type="scientific">Pleurodeles waltl</name>
    <name type="common">Iberian ribbed newt</name>
    <dbReference type="NCBI Taxonomy" id="8319"/>
    <lineage>
        <taxon>Eukaryota</taxon>
        <taxon>Metazoa</taxon>
        <taxon>Chordata</taxon>
        <taxon>Craniata</taxon>
        <taxon>Vertebrata</taxon>
        <taxon>Euteleostomi</taxon>
        <taxon>Amphibia</taxon>
        <taxon>Batrachia</taxon>
        <taxon>Caudata</taxon>
        <taxon>Salamandroidea</taxon>
        <taxon>Salamandridae</taxon>
        <taxon>Pleurodelinae</taxon>
        <taxon>Pleurodeles</taxon>
    </lineage>
</organism>
<comment type="caution">
    <text evidence="2">The sequence shown here is derived from an EMBL/GenBank/DDBJ whole genome shotgun (WGS) entry which is preliminary data.</text>
</comment>
<dbReference type="EMBL" id="JANPWB010000011">
    <property type="protein sequence ID" value="KAJ1129570.1"/>
    <property type="molecule type" value="Genomic_DNA"/>
</dbReference>
<feature type="compositionally biased region" description="Basic and acidic residues" evidence="1">
    <location>
        <begin position="27"/>
        <end position="54"/>
    </location>
</feature>
<keyword evidence="3" id="KW-1185">Reference proteome</keyword>
<reference evidence="2" key="1">
    <citation type="journal article" date="2022" name="bioRxiv">
        <title>Sequencing and chromosome-scale assembly of the giantPleurodeles waltlgenome.</title>
        <authorList>
            <person name="Brown T."/>
            <person name="Elewa A."/>
            <person name="Iarovenko S."/>
            <person name="Subramanian E."/>
            <person name="Araus A.J."/>
            <person name="Petzold A."/>
            <person name="Susuki M."/>
            <person name="Suzuki K.-i.T."/>
            <person name="Hayashi T."/>
            <person name="Toyoda A."/>
            <person name="Oliveira C."/>
            <person name="Osipova E."/>
            <person name="Leigh N.D."/>
            <person name="Simon A."/>
            <person name="Yun M.H."/>
        </authorList>
    </citation>
    <scope>NUCLEOTIDE SEQUENCE</scope>
    <source>
        <strain evidence="2">20211129_DDA</strain>
        <tissue evidence="2">Liver</tissue>
    </source>
</reference>
<accession>A0AAV7PNB9</accession>
<proteinExistence type="predicted"/>
<dbReference type="AlphaFoldDB" id="A0AAV7PNB9"/>
<gene>
    <name evidence="2" type="ORF">NDU88_007937</name>
</gene>
<name>A0AAV7PNB9_PLEWA</name>